<feature type="domain" description="PPM-type phosphatase" evidence="7">
    <location>
        <begin position="145"/>
        <end position="436"/>
    </location>
</feature>
<evidence type="ECO:0000256" key="6">
    <source>
        <dbReference type="SAM" id="MobiDB-lite"/>
    </source>
</evidence>
<evidence type="ECO:0000256" key="4">
    <source>
        <dbReference type="ARBA" id="ARBA00022912"/>
    </source>
</evidence>
<feature type="compositionally biased region" description="Low complexity" evidence="6">
    <location>
        <begin position="40"/>
        <end position="50"/>
    </location>
</feature>
<evidence type="ECO:0000256" key="3">
    <source>
        <dbReference type="ARBA" id="ARBA00022801"/>
    </source>
</evidence>
<protein>
    <recommendedName>
        <fullName evidence="7">PPM-type phosphatase domain-containing protein</fullName>
    </recommendedName>
</protein>
<dbReference type="GO" id="GO:0016020">
    <property type="term" value="C:membrane"/>
    <property type="evidence" value="ECO:0007669"/>
    <property type="project" value="UniProtKB-SubCell"/>
</dbReference>
<dbReference type="GO" id="GO:0004722">
    <property type="term" value="F:protein serine/threonine phosphatase activity"/>
    <property type="evidence" value="ECO:0007669"/>
    <property type="project" value="InterPro"/>
</dbReference>
<dbReference type="Gene3D" id="3.60.40.10">
    <property type="entry name" value="PPM-type phosphatase domain"/>
    <property type="match status" value="1"/>
</dbReference>
<dbReference type="AlphaFoldDB" id="A0A0G4F9I7"/>
<evidence type="ECO:0000256" key="5">
    <source>
        <dbReference type="RuleBase" id="RU003465"/>
    </source>
</evidence>
<feature type="compositionally biased region" description="Acidic residues" evidence="6">
    <location>
        <begin position="639"/>
        <end position="649"/>
    </location>
</feature>
<dbReference type="CDD" id="cd00143">
    <property type="entry name" value="PP2Cc"/>
    <property type="match status" value="1"/>
</dbReference>
<feature type="compositionally biased region" description="Acidic residues" evidence="6">
    <location>
        <begin position="72"/>
        <end position="103"/>
    </location>
</feature>
<dbReference type="InterPro" id="IPR015655">
    <property type="entry name" value="PP2C"/>
</dbReference>
<evidence type="ECO:0000259" key="7">
    <source>
        <dbReference type="PROSITE" id="PS51746"/>
    </source>
</evidence>
<keyword evidence="4 5" id="KW-0904">Protein phosphatase</keyword>
<comment type="similarity">
    <text evidence="5">Belongs to the PP2C family.</text>
</comment>
<dbReference type="InterPro" id="IPR036457">
    <property type="entry name" value="PPM-type-like_dom_sf"/>
</dbReference>
<sequence length="674" mass="72760">MSGDGVWLCSQDKTTFVHVPSQQVFVQQDGDFFAVKTNSAEGGNEGEAAGVPQDLSDESAARYAQQLLEMGYDGEEGDEYDDEDEDEEDEDEDEDEEEEEGEEGVTRGLFPEYELVGEEMDEDEEDDEDEEEEEEMELDMRSMLLCGVHQIKGLKSGECEDKFIDKQMLPVCAVSEEAMQMDDAETATSFLFAVFDGHAGSECANYAVQNLPKNLLAQFRSRRKNVKAEQVLQKTLLGAFVTTDNNYLNLAKRKDFSDGATAVTALFYGPDEKGQLLLATAHCGDSRAVLCRNKRAVELTKDHKPQDPEERKRVEAEGGRVINVGGIWRVTPGVQGHKICGLSTSRSLGDLPLKQPKKVVSGLPDISVRSIDFEQDDFMVLASDGIFDVCTNEDVVNLVRKNLAQGGNARTAAEALCERASKRGSLDDKTAIVVLFGWRTDLFTLPDADGAEDQPAGREGAFADAVTAVEGGARGKMQRAPVIPLPHTAHQPAVSPALAAMDSGDLDQDQRSGGLGSDSQSPTGVSDGEGRGDAGGVKRSRVVDGDGEEGGEAAASSGGPLKKKIKGGHEEGEDMFGEVSEKEKKKKEKEKKNGSGSILESLSFDDDIFGDSEKKPAFSSRLGDAASFSGVKTVNGQKEEEEGDEDDEGGASAFLDDGDDEEDAGEKKVEIFEM</sequence>
<dbReference type="EMBL" id="CDMZ01000223">
    <property type="protein sequence ID" value="CEM09581.1"/>
    <property type="molecule type" value="Genomic_DNA"/>
</dbReference>
<reference evidence="8" key="1">
    <citation type="submission" date="2014-11" db="EMBL/GenBank/DDBJ databases">
        <authorList>
            <person name="Otto D Thomas"/>
            <person name="Naeem Raeece"/>
        </authorList>
    </citation>
    <scope>NUCLEOTIDE SEQUENCE</scope>
</reference>
<dbReference type="PANTHER" id="PTHR47992">
    <property type="entry name" value="PROTEIN PHOSPHATASE"/>
    <property type="match status" value="1"/>
</dbReference>
<feature type="region of interest" description="Disordered" evidence="6">
    <location>
        <begin position="503"/>
        <end position="674"/>
    </location>
</feature>
<proteinExistence type="inferred from homology"/>
<keyword evidence="2" id="KW-0479">Metal-binding</keyword>
<organism evidence="8">
    <name type="scientific">Chromera velia CCMP2878</name>
    <dbReference type="NCBI Taxonomy" id="1169474"/>
    <lineage>
        <taxon>Eukaryota</taxon>
        <taxon>Sar</taxon>
        <taxon>Alveolata</taxon>
        <taxon>Colpodellida</taxon>
        <taxon>Chromeraceae</taxon>
        <taxon>Chromera</taxon>
    </lineage>
</organism>
<comment type="subcellular location">
    <subcellularLocation>
        <location evidence="1">Membrane</location>
        <topology evidence="1">Peripheral membrane protein</topology>
    </subcellularLocation>
</comment>
<gene>
    <name evidence="8" type="ORF">Cvel_15901</name>
</gene>
<keyword evidence="3 5" id="KW-0378">Hydrolase</keyword>
<dbReference type="VEuPathDB" id="CryptoDB:Cvel_15901"/>
<evidence type="ECO:0000256" key="2">
    <source>
        <dbReference type="ARBA" id="ARBA00022723"/>
    </source>
</evidence>
<dbReference type="Pfam" id="PF00481">
    <property type="entry name" value="PP2C"/>
    <property type="match status" value="1"/>
</dbReference>
<feature type="compositionally biased region" description="Acidic residues" evidence="6">
    <location>
        <begin position="115"/>
        <end position="135"/>
    </location>
</feature>
<dbReference type="InterPro" id="IPR000222">
    <property type="entry name" value="PP2C_BS"/>
</dbReference>
<dbReference type="PROSITE" id="PS01032">
    <property type="entry name" value="PPM_1"/>
    <property type="match status" value="1"/>
</dbReference>
<evidence type="ECO:0000256" key="1">
    <source>
        <dbReference type="ARBA" id="ARBA00004170"/>
    </source>
</evidence>
<dbReference type="SMART" id="SM00332">
    <property type="entry name" value="PP2Cc"/>
    <property type="match status" value="1"/>
</dbReference>
<feature type="region of interest" description="Disordered" evidence="6">
    <location>
        <begin position="36"/>
        <end position="135"/>
    </location>
</feature>
<accession>A0A0G4F9I7</accession>
<dbReference type="SUPFAM" id="SSF81606">
    <property type="entry name" value="PP2C-like"/>
    <property type="match status" value="1"/>
</dbReference>
<dbReference type="InterPro" id="IPR001932">
    <property type="entry name" value="PPM-type_phosphatase-like_dom"/>
</dbReference>
<name>A0A0G4F9I7_9ALVE</name>
<dbReference type="GO" id="GO:0046872">
    <property type="term" value="F:metal ion binding"/>
    <property type="evidence" value="ECO:0007669"/>
    <property type="project" value="UniProtKB-KW"/>
</dbReference>
<dbReference type="PROSITE" id="PS51746">
    <property type="entry name" value="PPM_2"/>
    <property type="match status" value="1"/>
</dbReference>
<feature type="compositionally biased region" description="Basic and acidic residues" evidence="6">
    <location>
        <begin position="665"/>
        <end position="674"/>
    </location>
</feature>
<evidence type="ECO:0000313" key="8">
    <source>
        <dbReference type="EMBL" id="CEM09581.1"/>
    </source>
</evidence>
<dbReference type="SMART" id="SM00331">
    <property type="entry name" value="PP2C_SIG"/>
    <property type="match status" value="1"/>
</dbReference>